<dbReference type="EMBL" id="JACCKA010000086">
    <property type="protein sequence ID" value="NZA27775.1"/>
    <property type="molecule type" value="Genomic_DNA"/>
</dbReference>
<evidence type="ECO:0000313" key="3">
    <source>
        <dbReference type="EMBL" id="NZA27775.1"/>
    </source>
</evidence>
<gene>
    <name evidence="3" type="ORF">H0E84_15460</name>
</gene>
<proteinExistence type="predicted"/>
<feature type="transmembrane region" description="Helical" evidence="2">
    <location>
        <begin position="127"/>
        <end position="147"/>
    </location>
</feature>
<name>A0A853JFZ8_9GAMM</name>
<evidence type="ECO:0000256" key="1">
    <source>
        <dbReference type="SAM" id="MobiDB-lite"/>
    </source>
</evidence>
<organism evidence="3 4">
    <name type="scientific">Luteimonas salinisoli</name>
    <dbReference type="NCBI Taxonomy" id="2752307"/>
    <lineage>
        <taxon>Bacteria</taxon>
        <taxon>Pseudomonadati</taxon>
        <taxon>Pseudomonadota</taxon>
        <taxon>Gammaproteobacteria</taxon>
        <taxon>Lysobacterales</taxon>
        <taxon>Lysobacteraceae</taxon>
        <taxon>Luteimonas</taxon>
    </lineage>
</organism>
<dbReference type="Proteomes" id="UP000578091">
    <property type="component" value="Unassembled WGS sequence"/>
</dbReference>
<feature type="transmembrane region" description="Helical" evidence="2">
    <location>
        <begin position="61"/>
        <end position="78"/>
    </location>
</feature>
<dbReference type="AlphaFoldDB" id="A0A853JFZ8"/>
<dbReference type="RefSeq" id="WP_180679542.1">
    <property type="nucleotide sequence ID" value="NZ_JACCKA010000086.1"/>
</dbReference>
<sequence length="150" mass="14776">MPQMPQDGPTPAQSNAPDAASPPVTAGAALDAARVGASSRPGQGAATVELIALAQLWADQFRHLATVGVAAAGGVLILMQSQLIEVQTKWWLALGLFATGAVLAMQGQMGVVDGATAGKPPGRSARIVRAMAAASLGGGGGLVIGILTSG</sequence>
<reference evidence="3 4" key="1">
    <citation type="submission" date="2020-07" db="EMBL/GenBank/DDBJ databases">
        <title>Luteimonas sp. SJ-92.</title>
        <authorList>
            <person name="Huang X.-X."/>
            <person name="Xu L."/>
            <person name="Sun J.-Q."/>
        </authorList>
    </citation>
    <scope>NUCLEOTIDE SEQUENCE [LARGE SCALE GENOMIC DNA]</scope>
    <source>
        <strain evidence="3 4">SJ-92</strain>
    </source>
</reference>
<feature type="region of interest" description="Disordered" evidence="1">
    <location>
        <begin position="1"/>
        <end position="25"/>
    </location>
</feature>
<protein>
    <submittedName>
        <fullName evidence="3">Uncharacterized protein</fullName>
    </submittedName>
</protein>
<feature type="transmembrane region" description="Helical" evidence="2">
    <location>
        <begin position="90"/>
        <end position="107"/>
    </location>
</feature>
<evidence type="ECO:0000313" key="4">
    <source>
        <dbReference type="Proteomes" id="UP000578091"/>
    </source>
</evidence>
<keyword evidence="2" id="KW-0812">Transmembrane</keyword>
<evidence type="ECO:0000256" key="2">
    <source>
        <dbReference type="SAM" id="Phobius"/>
    </source>
</evidence>
<keyword evidence="2" id="KW-1133">Transmembrane helix</keyword>
<keyword evidence="2" id="KW-0472">Membrane</keyword>
<accession>A0A853JFZ8</accession>
<comment type="caution">
    <text evidence="3">The sequence shown here is derived from an EMBL/GenBank/DDBJ whole genome shotgun (WGS) entry which is preliminary data.</text>
</comment>
<keyword evidence="4" id="KW-1185">Reference proteome</keyword>